<protein>
    <recommendedName>
        <fullName evidence="2">site-specific DNA-methyltransferase (cytosine-N(4)-specific)</fullName>
        <ecNumber evidence="2">2.1.1.113</ecNumber>
    </recommendedName>
</protein>
<dbReference type="InterPro" id="IPR017985">
    <property type="entry name" value="MeTrfase_CN4_CS"/>
</dbReference>
<keyword evidence="5" id="KW-0949">S-adenosyl-L-methionine</keyword>
<comment type="catalytic activity">
    <reaction evidence="7">
        <text>a 2'-deoxycytidine in DNA + S-adenosyl-L-methionine = an N(4)-methyl-2'-deoxycytidine in DNA + S-adenosyl-L-homocysteine + H(+)</text>
        <dbReference type="Rhea" id="RHEA:16857"/>
        <dbReference type="Rhea" id="RHEA-COMP:11369"/>
        <dbReference type="Rhea" id="RHEA-COMP:13674"/>
        <dbReference type="ChEBI" id="CHEBI:15378"/>
        <dbReference type="ChEBI" id="CHEBI:57856"/>
        <dbReference type="ChEBI" id="CHEBI:59789"/>
        <dbReference type="ChEBI" id="CHEBI:85452"/>
        <dbReference type="ChEBI" id="CHEBI:137933"/>
        <dbReference type="EC" id="2.1.1.113"/>
    </reaction>
</comment>
<dbReference type="EMBL" id="JGZO01000012">
    <property type="protein sequence ID" value="KFI93558.1"/>
    <property type="molecule type" value="Genomic_DNA"/>
</dbReference>
<comment type="caution">
    <text evidence="8">The sequence shown here is derived from an EMBL/GenBank/DDBJ whole genome shotgun (WGS) entry which is preliminary data.</text>
</comment>
<keyword evidence="6" id="KW-0680">Restriction system</keyword>
<evidence type="ECO:0000256" key="4">
    <source>
        <dbReference type="ARBA" id="ARBA00022679"/>
    </source>
</evidence>
<dbReference type="Gene3D" id="3.40.50.150">
    <property type="entry name" value="Vaccinia Virus protein VP39"/>
    <property type="match status" value="2"/>
</dbReference>
<dbReference type="SUPFAM" id="SSF53335">
    <property type="entry name" value="S-adenosyl-L-methionine-dependent methyltransferases"/>
    <property type="match status" value="1"/>
</dbReference>
<organism evidence="8 9">
    <name type="scientific">Bifidobacterium scardovii</name>
    <dbReference type="NCBI Taxonomy" id="158787"/>
    <lineage>
        <taxon>Bacteria</taxon>
        <taxon>Bacillati</taxon>
        <taxon>Actinomycetota</taxon>
        <taxon>Actinomycetes</taxon>
        <taxon>Bifidobacteriales</taxon>
        <taxon>Bifidobacteriaceae</taxon>
        <taxon>Bifidobacterium</taxon>
    </lineage>
</organism>
<evidence type="ECO:0000256" key="5">
    <source>
        <dbReference type="ARBA" id="ARBA00022691"/>
    </source>
</evidence>
<evidence type="ECO:0000256" key="7">
    <source>
        <dbReference type="ARBA" id="ARBA00049120"/>
    </source>
</evidence>
<accession>A0A087DDF8</accession>
<dbReference type="PROSITE" id="PS00093">
    <property type="entry name" value="N4_MTASE"/>
    <property type="match status" value="1"/>
</dbReference>
<keyword evidence="9" id="KW-1185">Reference proteome</keyword>
<sequence length="406" mass="45471">MKQTALRQRSDYTYKANIKAGRHGWLRLTPAYGINLVYGELSKLPEGSKVIEPFSGSGTTPLAASELGLSCNAREINPFLVWLGNAKLDSYSKEEDEATIEAAHSVISEASKFEGLDDLWVPPMHNITRWWDQASLEALAALRHEIDKRSGKVRTLLDVAFCRLLIGLSAAAFNHQSMSFKDQETLFGYSREDFLHNVRSYATEVKDVVAKAMNDIPVGEASVEHGDSTLPFTGYEPADLVITSPPYANRMSYIRELRPYMYWMRYLTSGEQAGEMDWRTIGGTWGSVGTKLRARVSPHESPIDATLSDVCEKILQGKSGEILSPYVYKYFDDMWSHFKAITPAVKEGGKLCYIVGNSTFSGIEVPAHTWYAEMMKALGYHDVKATAIRKRNSNKQLYEYAVTATK</sequence>
<keyword evidence="4 8" id="KW-0808">Transferase</keyword>
<dbReference type="OrthoDB" id="9773060at2"/>
<dbReference type="GeneID" id="85167012"/>
<dbReference type="AlphaFoldDB" id="A0A087DDF8"/>
<evidence type="ECO:0000256" key="6">
    <source>
        <dbReference type="ARBA" id="ARBA00022747"/>
    </source>
</evidence>
<dbReference type="STRING" id="158787.BSCA_0046"/>
<keyword evidence="3 8" id="KW-0489">Methyltransferase</keyword>
<dbReference type="eggNOG" id="COG0863">
    <property type="taxonomic scope" value="Bacteria"/>
</dbReference>
<evidence type="ECO:0000313" key="9">
    <source>
        <dbReference type="Proteomes" id="UP000029033"/>
    </source>
</evidence>
<evidence type="ECO:0000313" key="8">
    <source>
        <dbReference type="EMBL" id="KFI93558.1"/>
    </source>
</evidence>
<dbReference type="InterPro" id="IPR029063">
    <property type="entry name" value="SAM-dependent_MTases_sf"/>
</dbReference>
<dbReference type="GO" id="GO:0003677">
    <property type="term" value="F:DNA binding"/>
    <property type="evidence" value="ECO:0007669"/>
    <property type="project" value="InterPro"/>
</dbReference>
<name>A0A087DDF8_9BIFI</name>
<gene>
    <name evidence="8" type="ORF">BSCA_0046</name>
</gene>
<dbReference type="GO" id="GO:0009307">
    <property type="term" value="P:DNA restriction-modification system"/>
    <property type="evidence" value="ECO:0007669"/>
    <property type="project" value="UniProtKB-KW"/>
</dbReference>
<comment type="similarity">
    <text evidence="1">Belongs to the N(4)/N(6)-methyltransferase family. N(4) subfamily.</text>
</comment>
<proteinExistence type="inferred from homology"/>
<dbReference type="Proteomes" id="UP000029033">
    <property type="component" value="Unassembled WGS sequence"/>
</dbReference>
<evidence type="ECO:0000256" key="3">
    <source>
        <dbReference type="ARBA" id="ARBA00022603"/>
    </source>
</evidence>
<dbReference type="GO" id="GO:0032259">
    <property type="term" value="P:methylation"/>
    <property type="evidence" value="ECO:0007669"/>
    <property type="project" value="UniProtKB-KW"/>
</dbReference>
<dbReference type="EC" id="2.1.1.113" evidence="2"/>
<dbReference type="RefSeq" id="WP_081892958.1">
    <property type="nucleotide sequence ID" value="NZ_CAUPKV010000032.1"/>
</dbReference>
<reference evidence="8 9" key="1">
    <citation type="submission" date="2014-03" db="EMBL/GenBank/DDBJ databases">
        <title>Genomics of Bifidobacteria.</title>
        <authorList>
            <person name="Ventura M."/>
            <person name="Milani C."/>
            <person name="Lugli G.A."/>
        </authorList>
    </citation>
    <scope>NUCLEOTIDE SEQUENCE [LARGE SCALE GENOMIC DNA]</scope>
    <source>
        <strain evidence="8 9">LMG 21589</strain>
    </source>
</reference>
<evidence type="ECO:0000256" key="2">
    <source>
        <dbReference type="ARBA" id="ARBA00012185"/>
    </source>
</evidence>
<evidence type="ECO:0000256" key="1">
    <source>
        <dbReference type="ARBA" id="ARBA00010203"/>
    </source>
</evidence>
<dbReference type="GO" id="GO:0015667">
    <property type="term" value="F:site-specific DNA-methyltransferase (cytosine-N4-specific) activity"/>
    <property type="evidence" value="ECO:0007669"/>
    <property type="project" value="UniProtKB-EC"/>
</dbReference>